<proteinExistence type="predicted"/>
<comment type="caution">
    <text evidence="10">Lacks conserved residue(s) required for the propagation of feature annotation.</text>
</comment>
<evidence type="ECO:0000259" key="13">
    <source>
        <dbReference type="PROSITE" id="PS50026"/>
    </source>
</evidence>
<feature type="domain" description="EGF-like" evidence="13">
    <location>
        <begin position="334"/>
        <end position="376"/>
    </location>
</feature>
<dbReference type="GO" id="GO:0016020">
    <property type="term" value="C:membrane"/>
    <property type="evidence" value="ECO:0007669"/>
    <property type="project" value="UniProtKB-SubCell"/>
</dbReference>
<evidence type="ECO:0000256" key="11">
    <source>
        <dbReference type="PROSITE-ProRule" id="PRU00323"/>
    </source>
</evidence>
<dbReference type="InterPro" id="IPR016186">
    <property type="entry name" value="C-type_lectin-like/link_sf"/>
</dbReference>
<dbReference type="SUPFAM" id="SSF56436">
    <property type="entry name" value="C-type lectin-like"/>
    <property type="match status" value="1"/>
</dbReference>
<dbReference type="Gene3D" id="3.10.100.10">
    <property type="entry name" value="Mannose-Binding Protein A, subunit A"/>
    <property type="match status" value="1"/>
</dbReference>
<feature type="disulfide bond" evidence="10">
    <location>
        <begin position="844"/>
        <end position="853"/>
    </location>
</feature>
<feature type="disulfide bond" evidence="10">
    <location>
        <begin position="256"/>
        <end position="265"/>
    </location>
</feature>
<evidence type="ECO:0000256" key="6">
    <source>
        <dbReference type="ARBA" id="ARBA00023157"/>
    </source>
</evidence>
<dbReference type="PROSITE" id="PS01186">
    <property type="entry name" value="EGF_2"/>
    <property type="match status" value="7"/>
</dbReference>
<protein>
    <recommendedName>
        <fullName evidence="18">Stabilin-2</fullName>
    </recommendedName>
</protein>
<feature type="domain" description="EGF-like" evidence="13">
    <location>
        <begin position="898"/>
        <end position="939"/>
    </location>
</feature>
<dbReference type="GO" id="GO:0005540">
    <property type="term" value="F:hyaluronic acid binding"/>
    <property type="evidence" value="ECO:0007669"/>
    <property type="project" value="InterPro"/>
</dbReference>
<feature type="domain" description="Link" evidence="15">
    <location>
        <begin position="1590"/>
        <end position="1683"/>
    </location>
</feature>
<evidence type="ECO:0000313" key="16">
    <source>
        <dbReference type="EMBL" id="KAJ8400891.1"/>
    </source>
</evidence>
<feature type="transmembrane region" description="Helical" evidence="12">
    <location>
        <begin position="1867"/>
        <end position="1889"/>
    </location>
</feature>
<evidence type="ECO:0000256" key="7">
    <source>
        <dbReference type="ARBA" id="ARBA00023170"/>
    </source>
</evidence>
<feature type="disulfide bond" evidence="10">
    <location>
        <begin position="1423"/>
        <end position="1432"/>
    </location>
</feature>
<feature type="disulfide bond" evidence="11">
    <location>
        <begin position="1612"/>
        <end position="1681"/>
    </location>
</feature>
<feature type="domain" description="EGF-like" evidence="13">
    <location>
        <begin position="377"/>
        <end position="419"/>
    </location>
</feature>
<organism evidence="16 17">
    <name type="scientific">Aldrovandia affinis</name>
    <dbReference type="NCBI Taxonomy" id="143900"/>
    <lineage>
        <taxon>Eukaryota</taxon>
        <taxon>Metazoa</taxon>
        <taxon>Chordata</taxon>
        <taxon>Craniata</taxon>
        <taxon>Vertebrata</taxon>
        <taxon>Euteleostomi</taxon>
        <taxon>Actinopterygii</taxon>
        <taxon>Neopterygii</taxon>
        <taxon>Teleostei</taxon>
        <taxon>Notacanthiformes</taxon>
        <taxon>Halosauridae</taxon>
        <taxon>Aldrovandia</taxon>
    </lineage>
</organism>
<accession>A0AAD7SE65</accession>
<keyword evidence="6 10" id="KW-1015">Disulfide bond</keyword>
<keyword evidence="8" id="KW-0325">Glycoprotein</keyword>
<evidence type="ECO:0000256" key="10">
    <source>
        <dbReference type="PROSITE-ProRule" id="PRU00076"/>
    </source>
</evidence>
<evidence type="ECO:0000256" key="2">
    <source>
        <dbReference type="ARBA" id="ARBA00022536"/>
    </source>
</evidence>
<feature type="domain" description="FAS1" evidence="14">
    <location>
        <begin position="1164"/>
        <end position="1304"/>
    </location>
</feature>
<dbReference type="PROSITE" id="PS00022">
    <property type="entry name" value="EGF_1"/>
    <property type="match status" value="5"/>
</dbReference>
<feature type="domain" description="EGF-like" evidence="13">
    <location>
        <begin position="1473"/>
        <end position="1513"/>
    </location>
</feature>
<dbReference type="CDD" id="cd00055">
    <property type="entry name" value="EGF_Lam"/>
    <property type="match status" value="1"/>
</dbReference>
<keyword evidence="5 12" id="KW-0472">Membrane</keyword>
<comment type="subcellular location">
    <subcellularLocation>
        <location evidence="1">Membrane</location>
        <topology evidence="1">Single-pass type I membrane protein</topology>
    </subcellularLocation>
</comment>
<dbReference type="InterPro" id="IPR000742">
    <property type="entry name" value="EGF"/>
</dbReference>
<feature type="domain" description="FAS1" evidence="14">
    <location>
        <begin position="1"/>
        <end position="139"/>
    </location>
</feature>
<dbReference type="InterPro" id="IPR000538">
    <property type="entry name" value="Link_dom"/>
</dbReference>
<dbReference type="PANTHER" id="PTHR24038:SF8">
    <property type="entry name" value="STABILIN-1"/>
    <property type="match status" value="1"/>
</dbReference>
<evidence type="ECO:0000256" key="1">
    <source>
        <dbReference type="ARBA" id="ARBA00004479"/>
    </source>
</evidence>
<dbReference type="FunFam" id="2.30.180.10:FF:000005">
    <property type="entry name" value="Stabilin 2"/>
    <property type="match status" value="2"/>
</dbReference>
<evidence type="ECO:0000256" key="3">
    <source>
        <dbReference type="ARBA" id="ARBA00022692"/>
    </source>
</evidence>
<evidence type="ECO:0000259" key="14">
    <source>
        <dbReference type="PROSITE" id="PS50213"/>
    </source>
</evidence>
<dbReference type="PANTHER" id="PTHR24038">
    <property type="entry name" value="STABILIN"/>
    <property type="match status" value="1"/>
</dbReference>
<evidence type="ECO:0008006" key="18">
    <source>
        <dbReference type="Google" id="ProtNLM"/>
    </source>
</evidence>
<dbReference type="Pfam" id="PF00193">
    <property type="entry name" value="Xlink"/>
    <property type="match status" value="1"/>
</dbReference>
<dbReference type="SMART" id="SM00181">
    <property type="entry name" value="EGF"/>
    <property type="match status" value="15"/>
</dbReference>
<keyword evidence="17" id="KW-1185">Reference proteome</keyword>
<feature type="domain" description="EGF-like" evidence="13">
    <location>
        <begin position="291"/>
        <end position="333"/>
    </location>
</feature>
<feature type="domain" description="EGF-like" evidence="13">
    <location>
        <begin position="1349"/>
        <end position="1389"/>
    </location>
</feature>
<feature type="disulfide bond" evidence="10">
    <location>
        <begin position="800"/>
        <end position="809"/>
    </location>
</feature>
<gene>
    <name evidence="16" type="ORF">AAFF_G00392450</name>
</gene>
<feature type="domain" description="EGF-like" evidence="13">
    <location>
        <begin position="1514"/>
        <end position="1556"/>
    </location>
</feature>
<evidence type="ECO:0000256" key="5">
    <source>
        <dbReference type="ARBA" id="ARBA00023136"/>
    </source>
</evidence>
<dbReference type="Gene3D" id="2.170.300.10">
    <property type="entry name" value="Tie2 ligand-binding domain superfamily"/>
    <property type="match status" value="1"/>
</dbReference>
<dbReference type="InterPro" id="IPR024731">
    <property type="entry name" value="NELL2-like_EGF"/>
</dbReference>
<dbReference type="SUPFAM" id="SSF82153">
    <property type="entry name" value="FAS1 domain"/>
    <property type="match status" value="6"/>
</dbReference>
<dbReference type="PROSITE" id="PS50026">
    <property type="entry name" value="EGF_3"/>
    <property type="match status" value="13"/>
</dbReference>
<evidence type="ECO:0000313" key="17">
    <source>
        <dbReference type="Proteomes" id="UP001221898"/>
    </source>
</evidence>
<feature type="domain" description="EGF-like" evidence="13">
    <location>
        <begin position="1396"/>
        <end position="1433"/>
    </location>
</feature>
<evidence type="ECO:0000259" key="15">
    <source>
        <dbReference type="PROSITE" id="PS50963"/>
    </source>
</evidence>
<dbReference type="InterPro" id="IPR036378">
    <property type="entry name" value="FAS1_dom_sf"/>
</dbReference>
<feature type="domain" description="EGF-like" evidence="13">
    <location>
        <begin position="817"/>
        <end position="854"/>
    </location>
</feature>
<evidence type="ECO:0000256" key="8">
    <source>
        <dbReference type="ARBA" id="ARBA00023180"/>
    </source>
</evidence>
<feature type="domain" description="EGF-like" evidence="13">
    <location>
        <begin position="226"/>
        <end position="266"/>
    </location>
</feature>
<dbReference type="FunFam" id="2.10.25.10:FF:000040">
    <property type="entry name" value="Stabilin 2"/>
    <property type="match status" value="4"/>
</dbReference>
<name>A0AAD7SE65_9TELE</name>
<dbReference type="EMBL" id="JAINUG010000074">
    <property type="protein sequence ID" value="KAJ8400891.1"/>
    <property type="molecule type" value="Genomic_DNA"/>
</dbReference>
<dbReference type="InterPro" id="IPR002049">
    <property type="entry name" value="LE_dom"/>
</dbReference>
<dbReference type="GO" id="GO:0007155">
    <property type="term" value="P:cell adhesion"/>
    <property type="evidence" value="ECO:0007669"/>
    <property type="project" value="InterPro"/>
</dbReference>
<dbReference type="FunFam" id="3.10.100.10:FF:000001">
    <property type="entry name" value="Hyaluronan proteoglycan link protein 1"/>
    <property type="match status" value="1"/>
</dbReference>
<dbReference type="Pfam" id="PF12947">
    <property type="entry name" value="EGF_3"/>
    <property type="match status" value="6"/>
</dbReference>
<evidence type="ECO:0000256" key="4">
    <source>
        <dbReference type="ARBA" id="ARBA00022989"/>
    </source>
</evidence>
<comment type="caution">
    <text evidence="16">The sequence shown here is derived from an EMBL/GenBank/DDBJ whole genome shotgun (WGS) entry which is preliminary data.</text>
</comment>
<dbReference type="InterPro" id="IPR016187">
    <property type="entry name" value="CTDL_fold"/>
</dbReference>
<dbReference type="SUPFAM" id="SSF57196">
    <property type="entry name" value="EGF/Laminin"/>
    <property type="match status" value="4"/>
</dbReference>
<sequence length="1953" mass="213516">MNPCSTNNGGCPTNSTICVYTSPGKNCGASMPVRGPGPLTVFVPTNNAVDRFRDGSLIYMMTEAQHKLQELLKHHMFSSASITVDQIASMTEIQTMANQIIGVNVTSDGRIFLGEKGILLETTDIVASNGVIHMIDGVLVPPSIVPILPHRCDVSENKITVGSCVKCSYLYDTHCPPGSTELDSHLRDCEYQSSPMSSLFSNKGCAKYCNTTRVRKECCKGFYGPDCKPCIGGFKTPCYDKGTCSDGINGDGTCSCNHGFIGVACHICSGDTKHGENCDEGYKGDGDSCTVFNPCLKPNRGGCDPNAQCVYAGPANVSCACNEGWTGDGLVCAEINNCLLESRGGCHDNASCDVIGPGQSECTCVAGYMGDGKVCDIINPCLSDNGGCHMQARCEVRKFGGHVCICPGNYGGDGKSSCYGTILEELDSNWVFFGFNRIIQQISLTLDGNVTALVPTTDIIRNFYSFAEDIWLDPYRLPYLLKAHFLDGIFTYEDLQQHFNKELATMNPGTKWEIKNASGNVMIQNATIRVADIPAVNGYIHIIDMILRPSLSDVPPLPLTLMEFLNHTPTFSLFREAALTYNLTDSIKSKEYTVLIPTNEAINEHLNRTNSTTLGEDVFKYHVIIDAQLFPEHLGHGVSKTTLLGSSFQILFHTNSQNQTLANEVLLSENVNETYKGVVISIPHVLEIHKNRCNKQIIITKQGICTSCDSTPRCSYDNKPVRSEFSPNMKPNCRFRQRIATRRRTVLGCVVDCFGYLEDHSCCPGYFGHSCLKCPGKIDNWCSNNGKCQDGVLGSGECLCNEGFHGTACEDCESGKYGKDCKSVCTCSHGKCLDGMDGNGKCLCYKGWRGETCSQEIIMDACGGVCDINANCITGTQGIATTCLCVAGYEGNGTICKEINPCDSYNGHCSQNANCTKTLPGERSCTCHEGFTGDGVVCLEIDNCAENNGGCHVYAECIKTGPSLVDCNCKTGFSGSGHFCYPVNICRKNNGGCSRNARCEYLGPGERNCTCRYSHIGDGITCKGTIKAEIIRHPDALWFNRNLQMSKVTDLLTKGPLTAFVPHTDYSQNFTMEPWVNASRAADLLRYHLVGCEQLLVADLQSIGKVVAISGHVLRFAVREGDLYINEDTKIITSDYVTFNGVIHFIDKVLIPYDLKNKSRSVSPMLNVTAAAETYGYTMFSKLLQTANLMSMVQNSLHHPFTMFWPTDEVFSSLPEERKKWLYSEDHRDKLAAYLKAHIIRDTKLLAVNLPHQDSVRTMYGSSYSFTCDKTNVGDILVDDGNAKLVERHMMFDVGIAHGINQLLEPPNMGARCDDFEELKHPGRCGTCFSTPMLAEWLPRCCANHFGRDCQVCPGGLEAPCSNHGECMDGIQRTGNCVCRTGFTGTACELCEHNHYGFNCTSCACTQNGRCNDGLDGDGSCFCREGWTGAQCESKLGVKPTCTPECHPNAMCQPENMCVCESFYEGNGRNCTAPDLCSENNGGCHQHANCKQTGINITCTCLSAYTGDGYSCSPIDRCVEEANGGCSDFATCLFTGPNERECQCYSNYVGNGVECQEKVVPLVNPCLEDNGGCDSKANCQNMPFHDKTAEVFLLRSPLGKYKLTYADADAACKAEGATLATFSQLSEAQKRGMHLCIQGWMDGKQVGYPISSPSIKCGNNHVGVVIDENPVDTSRTYDAYCYRVEDTYCECRPEYIGNGEYCNGNLASVLANNANFSVFYLTLLNYAISTKDGENLMNVLLRRSTTATLFVPENAGFYGNETLSWRDMEYHISTNNSIYLYQDLEHGAVIPNRLGYNLSVTISSTNTTRSDGAQLYKLVNGKFVVYWDIPATNGIIHVIKEPLEAPPPPVELAVSSPSDKTQSKSGAVTSVLVTFLIIAIVAGLGYYFLKQRNDGFRFQYFKDDDDEGSPKRKGLNPALVSIPNPLYTGYNAFTEPFGDSPEVDSSKAQHILD</sequence>
<feature type="domain" description="FAS1" evidence="14">
    <location>
        <begin position="1703"/>
        <end position="1843"/>
    </location>
</feature>
<dbReference type="SMART" id="SM00554">
    <property type="entry name" value="FAS1"/>
    <property type="match status" value="6"/>
</dbReference>
<dbReference type="Pfam" id="PF02469">
    <property type="entry name" value="Fasciclin"/>
    <property type="match status" value="5"/>
</dbReference>
<feature type="domain" description="EGF-like" evidence="13">
    <location>
        <begin position="858"/>
        <end position="897"/>
    </location>
</feature>
<reference evidence="16" key="1">
    <citation type="journal article" date="2023" name="Science">
        <title>Genome structures resolve the early diversification of teleost fishes.</title>
        <authorList>
            <person name="Parey E."/>
            <person name="Louis A."/>
            <person name="Montfort J."/>
            <person name="Bouchez O."/>
            <person name="Roques C."/>
            <person name="Iampietro C."/>
            <person name="Lluch J."/>
            <person name="Castinel A."/>
            <person name="Donnadieu C."/>
            <person name="Desvignes T."/>
            <person name="Floi Bucao C."/>
            <person name="Jouanno E."/>
            <person name="Wen M."/>
            <person name="Mejri S."/>
            <person name="Dirks R."/>
            <person name="Jansen H."/>
            <person name="Henkel C."/>
            <person name="Chen W.J."/>
            <person name="Zahm M."/>
            <person name="Cabau C."/>
            <person name="Klopp C."/>
            <person name="Thompson A.W."/>
            <person name="Robinson-Rechavi M."/>
            <person name="Braasch I."/>
            <person name="Lecointre G."/>
            <person name="Bobe J."/>
            <person name="Postlethwait J.H."/>
            <person name="Berthelot C."/>
            <person name="Roest Crollius H."/>
            <person name="Guiguen Y."/>
        </authorList>
    </citation>
    <scope>NUCLEOTIDE SEQUENCE</scope>
    <source>
        <strain evidence="16">NC1722</strain>
    </source>
</reference>
<feature type="disulfide bond" evidence="10">
    <location>
        <begin position="862"/>
        <end position="872"/>
    </location>
</feature>
<dbReference type="PROSITE" id="PS01241">
    <property type="entry name" value="LINK_1"/>
    <property type="match status" value="1"/>
</dbReference>
<keyword evidence="4 12" id="KW-1133">Transmembrane helix</keyword>
<feature type="disulfide bond" evidence="10">
    <location>
        <begin position="825"/>
        <end position="842"/>
    </location>
</feature>
<feature type="domain" description="FAS1" evidence="14">
    <location>
        <begin position="1023"/>
        <end position="1150"/>
    </location>
</feature>
<feature type="domain" description="FAS1" evidence="14">
    <location>
        <begin position="558"/>
        <end position="686"/>
    </location>
</feature>
<keyword evidence="9" id="KW-0424">Laminin EGF-like domain</keyword>
<dbReference type="SMART" id="SM00180">
    <property type="entry name" value="EGF_Lam"/>
    <property type="match status" value="2"/>
</dbReference>
<keyword evidence="3 12" id="KW-0812">Transmembrane</keyword>
<feature type="disulfide bond" evidence="11">
    <location>
        <begin position="1636"/>
        <end position="1657"/>
    </location>
</feature>
<dbReference type="InterPro" id="IPR000782">
    <property type="entry name" value="FAS1_domain"/>
</dbReference>
<dbReference type="PROSITE" id="PS50963">
    <property type="entry name" value="LINK_2"/>
    <property type="match status" value="1"/>
</dbReference>
<feature type="domain" description="FAS1" evidence="14">
    <location>
        <begin position="419"/>
        <end position="547"/>
    </location>
</feature>
<dbReference type="PROSITE" id="PS01248">
    <property type="entry name" value="EGF_LAM_1"/>
    <property type="match status" value="1"/>
</dbReference>
<dbReference type="SMART" id="SM00445">
    <property type="entry name" value="LINK"/>
    <property type="match status" value="1"/>
</dbReference>
<keyword evidence="7" id="KW-0675">Receptor</keyword>
<keyword evidence="2 10" id="KW-0245">EGF-like domain</keyword>
<evidence type="ECO:0000256" key="9">
    <source>
        <dbReference type="ARBA" id="ARBA00023292"/>
    </source>
</evidence>
<feature type="disulfide bond" evidence="10">
    <location>
        <begin position="866"/>
        <end position="883"/>
    </location>
</feature>
<feature type="domain" description="EGF-like" evidence="13">
    <location>
        <begin position="940"/>
        <end position="981"/>
    </location>
</feature>
<feature type="disulfide bond" evidence="10">
    <location>
        <begin position="1379"/>
        <end position="1388"/>
    </location>
</feature>
<evidence type="ECO:0000256" key="12">
    <source>
        <dbReference type="SAM" id="Phobius"/>
    </source>
</evidence>
<dbReference type="Gene3D" id="2.30.180.10">
    <property type="entry name" value="FAS1 domain"/>
    <property type="match status" value="6"/>
</dbReference>
<dbReference type="FunFam" id="2.30.180.10:FF:000014">
    <property type="entry name" value="Stabilin 1"/>
    <property type="match status" value="1"/>
</dbReference>
<dbReference type="Gene3D" id="2.10.25.10">
    <property type="entry name" value="Laminin"/>
    <property type="match status" value="7"/>
</dbReference>
<dbReference type="Proteomes" id="UP001221898">
    <property type="component" value="Unassembled WGS sequence"/>
</dbReference>
<dbReference type="PROSITE" id="PS50213">
    <property type="entry name" value="FAS1"/>
    <property type="match status" value="6"/>
</dbReference>
<feature type="domain" description="EGF-like" evidence="13">
    <location>
        <begin position="778"/>
        <end position="810"/>
    </location>
</feature>